<evidence type="ECO:0000256" key="2">
    <source>
        <dbReference type="SAM" id="SignalP"/>
    </source>
</evidence>
<dbReference type="AlphaFoldDB" id="A0AAV5TU54"/>
<dbReference type="Proteomes" id="UP001432027">
    <property type="component" value="Unassembled WGS sequence"/>
</dbReference>
<gene>
    <name evidence="3" type="ORF">PENTCL1PPCAC_19922</name>
</gene>
<evidence type="ECO:0000313" key="4">
    <source>
        <dbReference type="Proteomes" id="UP001432027"/>
    </source>
</evidence>
<feature type="signal peptide" evidence="2">
    <location>
        <begin position="1"/>
        <end position="22"/>
    </location>
</feature>
<dbReference type="EMBL" id="BTSX01000004">
    <property type="protein sequence ID" value="GMS97747.1"/>
    <property type="molecule type" value="Genomic_DNA"/>
</dbReference>
<organism evidence="3 4">
    <name type="scientific">Pristionchus entomophagus</name>
    <dbReference type="NCBI Taxonomy" id="358040"/>
    <lineage>
        <taxon>Eukaryota</taxon>
        <taxon>Metazoa</taxon>
        <taxon>Ecdysozoa</taxon>
        <taxon>Nematoda</taxon>
        <taxon>Chromadorea</taxon>
        <taxon>Rhabditida</taxon>
        <taxon>Rhabditina</taxon>
        <taxon>Diplogasteromorpha</taxon>
        <taxon>Diplogasteroidea</taxon>
        <taxon>Neodiplogasteridae</taxon>
        <taxon>Pristionchus</taxon>
    </lineage>
</organism>
<keyword evidence="4" id="KW-1185">Reference proteome</keyword>
<accession>A0AAV5TU54</accession>
<proteinExistence type="predicted"/>
<protein>
    <submittedName>
        <fullName evidence="3">Uncharacterized protein</fullName>
    </submittedName>
</protein>
<evidence type="ECO:0000256" key="1">
    <source>
        <dbReference type="SAM" id="MobiDB-lite"/>
    </source>
</evidence>
<evidence type="ECO:0000313" key="3">
    <source>
        <dbReference type="EMBL" id="GMS97747.1"/>
    </source>
</evidence>
<reference evidence="3" key="1">
    <citation type="submission" date="2023-10" db="EMBL/GenBank/DDBJ databases">
        <title>Genome assembly of Pristionchus species.</title>
        <authorList>
            <person name="Yoshida K."/>
            <person name="Sommer R.J."/>
        </authorList>
    </citation>
    <scope>NUCLEOTIDE SEQUENCE</scope>
    <source>
        <strain evidence="3">RS0144</strain>
    </source>
</reference>
<feature type="chain" id="PRO_5043551614" evidence="2">
    <location>
        <begin position="23"/>
        <end position="150"/>
    </location>
</feature>
<sequence length="150" mass="16701">MPIVSCVLALLLLPLLLFGCAGDKVCTTPSPDYSNTSICSSSADGGGKNKSTKSTRLPSVMQPPPMVEQPVCNPELEQKTQSIENEKSKKEEKKESKPEKDEEKKEENKEEEKKDEEKKEGEKGEEGKNSKKEEGEKSQIKEEEKKSEKV</sequence>
<comment type="caution">
    <text evidence="3">The sequence shown here is derived from an EMBL/GenBank/DDBJ whole genome shotgun (WGS) entry which is preliminary data.</text>
</comment>
<name>A0AAV5TU54_9BILA</name>
<keyword evidence="2" id="KW-0732">Signal</keyword>
<feature type="region of interest" description="Disordered" evidence="1">
    <location>
        <begin position="31"/>
        <end position="150"/>
    </location>
</feature>
<feature type="compositionally biased region" description="Polar residues" evidence="1">
    <location>
        <begin position="31"/>
        <end position="43"/>
    </location>
</feature>
<feature type="compositionally biased region" description="Basic and acidic residues" evidence="1">
    <location>
        <begin position="84"/>
        <end position="150"/>
    </location>
</feature>